<keyword evidence="1" id="KW-0812">Transmembrane</keyword>
<name>A0A9X2F513_9SPHI</name>
<dbReference type="AlphaFoldDB" id="A0A9X2F513"/>
<gene>
    <name evidence="2" type="ORF">NF867_16385</name>
</gene>
<dbReference type="RefSeq" id="WP_252589476.1">
    <property type="nucleotide sequence ID" value="NZ_JAMWYS010000058.1"/>
</dbReference>
<keyword evidence="3" id="KW-1185">Reference proteome</keyword>
<reference evidence="2" key="1">
    <citation type="submission" date="2022-06" db="EMBL/GenBank/DDBJ databases">
        <title>Solitalea sp. MAHUQ-68 isolated from rhizospheric soil.</title>
        <authorList>
            <person name="Huq M.A."/>
        </authorList>
    </citation>
    <scope>NUCLEOTIDE SEQUENCE</scope>
    <source>
        <strain evidence="2">MAHUQ-68</strain>
    </source>
</reference>
<feature type="transmembrane region" description="Helical" evidence="1">
    <location>
        <begin position="35"/>
        <end position="58"/>
    </location>
</feature>
<keyword evidence="1" id="KW-1133">Transmembrane helix</keyword>
<dbReference type="Proteomes" id="UP001155182">
    <property type="component" value="Unassembled WGS sequence"/>
</dbReference>
<evidence type="ECO:0000313" key="2">
    <source>
        <dbReference type="EMBL" id="MCO4294441.1"/>
    </source>
</evidence>
<keyword evidence="1" id="KW-0472">Membrane</keyword>
<organism evidence="2 3">
    <name type="scientific">Solitalea agri</name>
    <dbReference type="NCBI Taxonomy" id="2953739"/>
    <lineage>
        <taxon>Bacteria</taxon>
        <taxon>Pseudomonadati</taxon>
        <taxon>Bacteroidota</taxon>
        <taxon>Sphingobacteriia</taxon>
        <taxon>Sphingobacteriales</taxon>
        <taxon>Sphingobacteriaceae</taxon>
        <taxon>Solitalea</taxon>
    </lineage>
</organism>
<dbReference type="EMBL" id="JAMWYS010000058">
    <property type="protein sequence ID" value="MCO4294441.1"/>
    <property type="molecule type" value="Genomic_DNA"/>
</dbReference>
<accession>A0A9X2F513</accession>
<evidence type="ECO:0000313" key="3">
    <source>
        <dbReference type="Proteomes" id="UP001155182"/>
    </source>
</evidence>
<evidence type="ECO:0000256" key="1">
    <source>
        <dbReference type="SAM" id="Phobius"/>
    </source>
</evidence>
<sequence length="136" mass="15758">MSIVGIIAFLLLYRNQVESLEKNYSIFKRYSFLLIRVIFAVYVISINFTDGIFYRIILDSLRNSKGIKMKSKLAKIDYVTIGTSKSSRRIWYSFNVNGKKITGDKTKRFDLYVGDSIKILYDESLPFLNLDASLIN</sequence>
<comment type="caution">
    <text evidence="2">The sequence shown here is derived from an EMBL/GenBank/DDBJ whole genome shotgun (WGS) entry which is preliminary data.</text>
</comment>
<evidence type="ECO:0008006" key="4">
    <source>
        <dbReference type="Google" id="ProtNLM"/>
    </source>
</evidence>
<protein>
    <recommendedName>
        <fullName evidence="4">DUF3592 domain-containing protein</fullName>
    </recommendedName>
</protein>
<proteinExistence type="predicted"/>